<dbReference type="Pfam" id="PF01740">
    <property type="entry name" value="STAS"/>
    <property type="match status" value="1"/>
</dbReference>
<protein>
    <submittedName>
        <fullName evidence="2">STAS domain-containing protein</fullName>
    </submittedName>
</protein>
<dbReference type="RefSeq" id="WP_260992823.1">
    <property type="nucleotide sequence ID" value="NZ_JAODWD010000002.1"/>
</dbReference>
<comment type="caution">
    <text evidence="2">The sequence shown here is derived from an EMBL/GenBank/DDBJ whole genome shotgun (WGS) entry which is preliminary data.</text>
</comment>
<reference evidence="3" key="1">
    <citation type="submission" date="2023-07" db="EMBL/GenBank/DDBJ databases">
        <authorList>
            <person name="Deng Y."/>
            <person name="Zhang Y.-Q."/>
        </authorList>
    </citation>
    <scope>NUCLEOTIDE SEQUENCE [LARGE SCALE GENOMIC DNA]</scope>
    <source>
        <strain evidence="3">CPCC 205710</strain>
    </source>
</reference>
<dbReference type="Gene3D" id="3.30.750.24">
    <property type="entry name" value="STAS domain"/>
    <property type="match status" value="1"/>
</dbReference>
<accession>A0ABT2M948</accession>
<dbReference type="InterPro" id="IPR002645">
    <property type="entry name" value="STAS_dom"/>
</dbReference>
<keyword evidence="3" id="KW-1185">Reference proteome</keyword>
<organism evidence="2 3">
    <name type="scientific">Mycobacterium deserti</name>
    <dbReference type="NCBI Taxonomy" id="2978347"/>
    <lineage>
        <taxon>Bacteria</taxon>
        <taxon>Bacillati</taxon>
        <taxon>Actinomycetota</taxon>
        <taxon>Actinomycetes</taxon>
        <taxon>Mycobacteriales</taxon>
        <taxon>Mycobacteriaceae</taxon>
        <taxon>Mycobacterium</taxon>
    </lineage>
</organism>
<dbReference type="InterPro" id="IPR036513">
    <property type="entry name" value="STAS_dom_sf"/>
</dbReference>
<evidence type="ECO:0000259" key="1">
    <source>
        <dbReference type="Pfam" id="PF01740"/>
    </source>
</evidence>
<dbReference type="SUPFAM" id="SSF52091">
    <property type="entry name" value="SpoIIaa-like"/>
    <property type="match status" value="1"/>
</dbReference>
<evidence type="ECO:0000313" key="2">
    <source>
        <dbReference type="EMBL" id="MCT7658792.1"/>
    </source>
</evidence>
<sequence>MYGNPAFDCDGAQIRARCRQLATVVTISGDIGANIDRVTQFARRFVLPEKPIVLDLSGVGSFAAHCVSLFYAIDDACAAAGVEWELVTSPSVSRALSAFGDAGVFPIADSVPDALEHFADVLGERRRLLPILGKTA</sequence>
<name>A0ABT2M948_9MYCO</name>
<proteinExistence type="predicted"/>
<dbReference type="Proteomes" id="UP001206639">
    <property type="component" value="Unassembled WGS sequence"/>
</dbReference>
<feature type="domain" description="STAS" evidence="1">
    <location>
        <begin position="14"/>
        <end position="114"/>
    </location>
</feature>
<dbReference type="EMBL" id="JAODWD010000002">
    <property type="protein sequence ID" value="MCT7658792.1"/>
    <property type="molecule type" value="Genomic_DNA"/>
</dbReference>
<gene>
    <name evidence="2" type="ORF">N4S67_10195</name>
</gene>
<evidence type="ECO:0000313" key="3">
    <source>
        <dbReference type="Proteomes" id="UP001206639"/>
    </source>
</evidence>